<evidence type="ECO:0000256" key="11">
    <source>
        <dbReference type="SAM" id="Phobius"/>
    </source>
</evidence>
<evidence type="ECO:0000256" key="8">
    <source>
        <dbReference type="ARBA" id="ARBA00023136"/>
    </source>
</evidence>
<feature type="repeat" description="Solcar" evidence="9">
    <location>
        <begin position="210"/>
        <end position="295"/>
    </location>
</feature>
<dbReference type="GO" id="GO:0022857">
    <property type="term" value="F:transmembrane transporter activity"/>
    <property type="evidence" value="ECO:0007669"/>
    <property type="project" value="TreeGrafter"/>
</dbReference>
<evidence type="ECO:0000256" key="10">
    <source>
        <dbReference type="RuleBase" id="RU000488"/>
    </source>
</evidence>
<dbReference type="Proteomes" id="UP000242188">
    <property type="component" value="Unassembled WGS sequence"/>
</dbReference>
<accession>A0A210QEM4</accession>
<reference evidence="12 13" key="1">
    <citation type="journal article" date="2017" name="Nat. Ecol. Evol.">
        <title>Scallop genome provides insights into evolution of bilaterian karyotype and development.</title>
        <authorList>
            <person name="Wang S."/>
            <person name="Zhang J."/>
            <person name="Jiao W."/>
            <person name="Li J."/>
            <person name="Xun X."/>
            <person name="Sun Y."/>
            <person name="Guo X."/>
            <person name="Huan P."/>
            <person name="Dong B."/>
            <person name="Zhang L."/>
            <person name="Hu X."/>
            <person name="Sun X."/>
            <person name="Wang J."/>
            <person name="Zhao C."/>
            <person name="Wang Y."/>
            <person name="Wang D."/>
            <person name="Huang X."/>
            <person name="Wang R."/>
            <person name="Lv J."/>
            <person name="Li Y."/>
            <person name="Zhang Z."/>
            <person name="Liu B."/>
            <person name="Lu W."/>
            <person name="Hui Y."/>
            <person name="Liang J."/>
            <person name="Zhou Z."/>
            <person name="Hou R."/>
            <person name="Li X."/>
            <person name="Liu Y."/>
            <person name="Li H."/>
            <person name="Ning X."/>
            <person name="Lin Y."/>
            <person name="Zhao L."/>
            <person name="Xing Q."/>
            <person name="Dou J."/>
            <person name="Li Y."/>
            <person name="Mao J."/>
            <person name="Guo H."/>
            <person name="Dou H."/>
            <person name="Li T."/>
            <person name="Mu C."/>
            <person name="Jiang W."/>
            <person name="Fu Q."/>
            <person name="Fu X."/>
            <person name="Miao Y."/>
            <person name="Liu J."/>
            <person name="Yu Q."/>
            <person name="Li R."/>
            <person name="Liao H."/>
            <person name="Li X."/>
            <person name="Kong Y."/>
            <person name="Jiang Z."/>
            <person name="Chourrout D."/>
            <person name="Li R."/>
            <person name="Bao Z."/>
        </authorList>
    </citation>
    <scope>NUCLEOTIDE SEQUENCE [LARGE SCALE GENOMIC DNA]</scope>
    <source>
        <strain evidence="12 13">PY_sf001</strain>
    </source>
</reference>
<comment type="subcellular location">
    <subcellularLocation>
        <location evidence="1">Mitochondrion membrane</location>
        <topology evidence="1">Multi-pass membrane protein</topology>
    </subcellularLocation>
</comment>
<dbReference type="PROSITE" id="PS50920">
    <property type="entry name" value="SOLCAR"/>
    <property type="match status" value="3"/>
</dbReference>
<dbReference type="SUPFAM" id="SSF103506">
    <property type="entry name" value="Mitochondrial carrier"/>
    <property type="match status" value="1"/>
</dbReference>
<keyword evidence="6 11" id="KW-1133">Transmembrane helix</keyword>
<keyword evidence="5" id="KW-0677">Repeat</keyword>
<sequence length="305" mass="33930">MAVESPIHDYIAGAFGGSIGYAVGYPFDTTKTQLQTQLHGNRYKGFTDAFTHIYKQQWISGFYRGMSWPLITVGVTNSIFFGVYGNMLKSLEPNREKRKKAYSKILLASCLGGAAQCLVVMPIDYIKVILQSQIRHDVHSSKVVTASVESAMFRGPMECARYICRTEGPHGLYKGAGLTLCRDIPCFGVYGLTYMLISGQMKERGWCDSRGIVADLLGGGLAGVAAWLSVMPVDVVKSRYQADYRGEFSGYVNCALQSYREEGLRVFYRGSMAICLRSFSSNAVEFMVYAQLMRYFQGSGHYSED</sequence>
<evidence type="ECO:0000313" key="12">
    <source>
        <dbReference type="EMBL" id="OWF47202.1"/>
    </source>
</evidence>
<evidence type="ECO:0000256" key="2">
    <source>
        <dbReference type="ARBA" id="ARBA00006375"/>
    </source>
</evidence>
<name>A0A210QEM4_MIZYE</name>
<keyword evidence="8 9" id="KW-0472">Membrane</keyword>
<keyword evidence="4 9" id="KW-0812">Transmembrane</keyword>
<evidence type="ECO:0000256" key="5">
    <source>
        <dbReference type="ARBA" id="ARBA00022737"/>
    </source>
</evidence>
<feature type="repeat" description="Solcar" evidence="9">
    <location>
        <begin position="103"/>
        <end position="200"/>
    </location>
</feature>
<protein>
    <submittedName>
        <fullName evidence="12">Solute carrier family 25 member 45</fullName>
    </submittedName>
</protein>
<dbReference type="OrthoDB" id="193856at2759"/>
<dbReference type="AlphaFoldDB" id="A0A210QEM4"/>
<comment type="caution">
    <text evidence="12">The sequence shown here is derived from an EMBL/GenBank/DDBJ whole genome shotgun (WGS) entry which is preliminary data.</text>
</comment>
<dbReference type="PANTHER" id="PTHR45624">
    <property type="entry name" value="MITOCHONDRIAL BASIC AMINO ACIDS TRANSPORTER-RELATED"/>
    <property type="match status" value="1"/>
</dbReference>
<dbReference type="GO" id="GO:0031966">
    <property type="term" value="C:mitochondrial membrane"/>
    <property type="evidence" value="ECO:0007669"/>
    <property type="project" value="UniProtKB-SubCell"/>
</dbReference>
<evidence type="ECO:0000256" key="9">
    <source>
        <dbReference type="PROSITE-ProRule" id="PRU00282"/>
    </source>
</evidence>
<keyword evidence="7" id="KW-0496">Mitochondrion</keyword>
<evidence type="ECO:0000256" key="7">
    <source>
        <dbReference type="ARBA" id="ARBA00023128"/>
    </source>
</evidence>
<dbReference type="InterPro" id="IPR023395">
    <property type="entry name" value="MCP_dom_sf"/>
</dbReference>
<evidence type="ECO:0000256" key="3">
    <source>
        <dbReference type="ARBA" id="ARBA00022448"/>
    </source>
</evidence>
<evidence type="ECO:0000256" key="6">
    <source>
        <dbReference type="ARBA" id="ARBA00022989"/>
    </source>
</evidence>
<feature type="transmembrane region" description="Helical" evidence="11">
    <location>
        <begin position="66"/>
        <end position="84"/>
    </location>
</feature>
<dbReference type="InterPro" id="IPR050567">
    <property type="entry name" value="Mitochondrial_Carrier"/>
</dbReference>
<organism evidence="12 13">
    <name type="scientific">Mizuhopecten yessoensis</name>
    <name type="common">Japanese scallop</name>
    <name type="synonym">Patinopecten yessoensis</name>
    <dbReference type="NCBI Taxonomy" id="6573"/>
    <lineage>
        <taxon>Eukaryota</taxon>
        <taxon>Metazoa</taxon>
        <taxon>Spiralia</taxon>
        <taxon>Lophotrochozoa</taxon>
        <taxon>Mollusca</taxon>
        <taxon>Bivalvia</taxon>
        <taxon>Autobranchia</taxon>
        <taxon>Pteriomorphia</taxon>
        <taxon>Pectinida</taxon>
        <taxon>Pectinoidea</taxon>
        <taxon>Pectinidae</taxon>
        <taxon>Mizuhopecten</taxon>
    </lineage>
</organism>
<evidence type="ECO:0000313" key="13">
    <source>
        <dbReference type="Proteomes" id="UP000242188"/>
    </source>
</evidence>
<dbReference type="InterPro" id="IPR018108">
    <property type="entry name" value="MCP_transmembrane"/>
</dbReference>
<keyword evidence="3 10" id="KW-0813">Transport</keyword>
<feature type="transmembrane region" description="Helical" evidence="11">
    <location>
        <begin position="105"/>
        <end position="123"/>
    </location>
</feature>
<comment type="similarity">
    <text evidence="2 10">Belongs to the mitochondrial carrier (TC 2.A.29) family.</text>
</comment>
<proteinExistence type="inferred from homology"/>
<dbReference type="EMBL" id="NEDP02003995">
    <property type="protein sequence ID" value="OWF47202.1"/>
    <property type="molecule type" value="Genomic_DNA"/>
</dbReference>
<keyword evidence="13" id="KW-1185">Reference proteome</keyword>
<evidence type="ECO:0000256" key="1">
    <source>
        <dbReference type="ARBA" id="ARBA00004225"/>
    </source>
</evidence>
<dbReference type="Pfam" id="PF00153">
    <property type="entry name" value="Mito_carr"/>
    <property type="match status" value="3"/>
</dbReference>
<dbReference type="Gene3D" id="1.50.40.10">
    <property type="entry name" value="Mitochondrial carrier domain"/>
    <property type="match status" value="1"/>
</dbReference>
<evidence type="ECO:0000256" key="4">
    <source>
        <dbReference type="ARBA" id="ARBA00022692"/>
    </source>
</evidence>
<feature type="repeat" description="Solcar" evidence="9">
    <location>
        <begin position="4"/>
        <end position="90"/>
    </location>
</feature>
<gene>
    <name evidence="12" type="ORF">KP79_PYT10667</name>
</gene>
<dbReference type="PANTHER" id="PTHR45624:SF10">
    <property type="entry name" value="SLC (SOLUTE CARRIER) HOMOLOG"/>
    <property type="match status" value="1"/>
</dbReference>